<dbReference type="InterPro" id="IPR001352">
    <property type="entry name" value="RNase_HII/HIII"/>
</dbReference>
<dbReference type="PANTHER" id="PTHR10954:SF18">
    <property type="entry name" value="RIBONUCLEASE HII"/>
    <property type="match status" value="1"/>
</dbReference>
<comment type="similarity">
    <text evidence="5">Belongs to the RNase HII family.</text>
</comment>
<evidence type="ECO:0000256" key="4">
    <source>
        <dbReference type="ARBA" id="ARBA00004496"/>
    </source>
</evidence>
<dbReference type="GO" id="GO:0032299">
    <property type="term" value="C:ribonuclease H2 complex"/>
    <property type="evidence" value="ECO:0007669"/>
    <property type="project" value="TreeGrafter"/>
</dbReference>
<evidence type="ECO:0000256" key="3">
    <source>
        <dbReference type="ARBA" id="ARBA00001946"/>
    </source>
</evidence>
<dbReference type="EC" id="3.1.26.4" evidence="6"/>
<dbReference type="GO" id="GO:0004523">
    <property type="term" value="F:RNA-DNA hybrid ribonuclease activity"/>
    <property type="evidence" value="ECO:0007669"/>
    <property type="project" value="UniProtKB-EC"/>
</dbReference>
<dbReference type="InterPro" id="IPR022898">
    <property type="entry name" value="RNase_HII"/>
</dbReference>
<evidence type="ECO:0000256" key="13">
    <source>
        <dbReference type="ARBA" id="ARBA00023211"/>
    </source>
</evidence>
<keyword evidence="8" id="KW-0963">Cytoplasm</keyword>
<dbReference type="PANTHER" id="PTHR10954">
    <property type="entry name" value="RIBONUCLEASE H2 SUBUNIT A"/>
    <property type="match status" value="1"/>
</dbReference>
<dbReference type="InterPro" id="IPR012337">
    <property type="entry name" value="RNaseH-like_sf"/>
</dbReference>
<dbReference type="Gene3D" id="3.30.420.10">
    <property type="entry name" value="Ribonuclease H-like superfamily/Ribonuclease H"/>
    <property type="match status" value="1"/>
</dbReference>
<dbReference type="SUPFAM" id="SSF53098">
    <property type="entry name" value="Ribonuclease H-like"/>
    <property type="match status" value="1"/>
</dbReference>
<evidence type="ECO:0000256" key="9">
    <source>
        <dbReference type="ARBA" id="ARBA00022722"/>
    </source>
</evidence>
<comment type="catalytic activity">
    <reaction evidence="1">
        <text>Endonucleolytic cleavage to 5'-phosphomonoester.</text>
        <dbReference type="EC" id="3.1.26.4"/>
    </reaction>
</comment>
<comment type="cofactor">
    <cofactor evidence="2">
        <name>Mn(2+)</name>
        <dbReference type="ChEBI" id="CHEBI:29035"/>
    </cofactor>
</comment>
<evidence type="ECO:0000313" key="15">
    <source>
        <dbReference type="EMBL" id="QHU35221.1"/>
    </source>
</evidence>
<evidence type="ECO:0000256" key="12">
    <source>
        <dbReference type="ARBA" id="ARBA00022801"/>
    </source>
</evidence>
<dbReference type="Pfam" id="PF01351">
    <property type="entry name" value="RNase_HII"/>
    <property type="match status" value="1"/>
</dbReference>
<dbReference type="GO" id="GO:0006298">
    <property type="term" value="P:mismatch repair"/>
    <property type="evidence" value="ECO:0007669"/>
    <property type="project" value="TreeGrafter"/>
</dbReference>
<dbReference type="AlphaFoldDB" id="A0A6C0LZP4"/>
<dbReference type="GO" id="GO:0005737">
    <property type="term" value="C:cytoplasm"/>
    <property type="evidence" value="ECO:0007669"/>
    <property type="project" value="UniProtKB-SubCell"/>
</dbReference>
<evidence type="ECO:0000256" key="8">
    <source>
        <dbReference type="ARBA" id="ARBA00022490"/>
    </source>
</evidence>
<comment type="cofactor">
    <cofactor evidence="3">
        <name>Mg(2+)</name>
        <dbReference type="ChEBI" id="CHEBI:18420"/>
    </cofactor>
</comment>
<dbReference type="EMBL" id="MN740584">
    <property type="protein sequence ID" value="QHU35221.1"/>
    <property type="molecule type" value="Genomic_DNA"/>
</dbReference>
<reference evidence="15" key="1">
    <citation type="journal article" date="2020" name="Nature">
        <title>Giant virus diversity and host interactions through global metagenomics.</title>
        <authorList>
            <person name="Schulz F."/>
            <person name="Roux S."/>
            <person name="Paez-Espino D."/>
            <person name="Jungbluth S."/>
            <person name="Walsh D.A."/>
            <person name="Denef V.J."/>
            <person name="McMahon K.D."/>
            <person name="Konstantinidis K.T."/>
            <person name="Eloe-Fadrosh E.A."/>
            <person name="Kyrpides N.C."/>
            <person name="Woyke T."/>
        </authorList>
    </citation>
    <scope>NUCLEOTIDE SEQUENCE</scope>
    <source>
        <strain evidence="15">GVMAG-S-1017745-26</strain>
    </source>
</reference>
<dbReference type="PROSITE" id="PS51975">
    <property type="entry name" value="RNASE_H_2"/>
    <property type="match status" value="1"/>
</dbReference>
<dbReference type="InterPro" id="IPR024567">
    <property type="entry name" value="RNase_HII/HIII_dom"/>
</dbReference>
<keyword evidence="12" id="KW-0378">Hydrolase</keyword>
<dbReference type="GO" id="GO:0043137">
    <property type="term" value="P:DNA replication, removal of RNA primer"/>
    <property type="evidence" value="ECO:0007669"/>
    <property type="project" value="TreeGrafter"/>
</dbReference>
<evidence type="ECO:0000256" key="7">
    <source>
        <dbReference type="ARBA" id="ARBA00019179"/>
    </source>
</evidence>
<evidence type="ECO:0000256" key="11">
    <source>
        <dbReference type="ARBA" id="ARBA00022759"/>
    </source>
</evidence>
<dbReference type="CDD" id="cd07182">
    <property type="entry name" value="RNase_HII_bacteria_HII_like"/>
    <property type="match status" value="1"/>
</dbReference>
<sequence>MELSFDSDPNVLEVGIDEAGRGCLSGRVYVGAVILPREFPDEKYKEIKDSKKLSRKKRSELREYIEKHAISFNVAYADEREVDRDNILQATLNTMHRAVEGLQIEPHQILVDGNQWKVYTNNEGDVIPHQIIKSGDNKYYSIAAASILAKVYHDEYVVALCREDPDLEKYGWLDNMCYGTKKHLDAIKEHGITKHHRKTFGICKQFA</sequence>
<keyword evidence="10" id="KW-0479">Metal-binding</keyword>
<evidence type="ECO:0000256" key="6">
    <source>
        <dbReference type="ARBA" id="ARBA00012180"/>
    </source>
</evidence>
<accession>A0A6C0LZP4</accession>
<evidence type="ECO:0000259" key="14">
    <source>
        <dbReference type="PROSITE" id="PS51975"/>
    </source>
</evidence>
<evidence type="ECO:0000256" key="1">
    <source>
        <dbReference type="ARBA" id="ARBA00000077"/>
    </source>
</evidence>
<comment type="subcellular location">
    <subcellularLocation>
        <location evidence="4">Cytoplasm</location>
    </subcellularLocation>
</comment>
<evidence type="ECO:0000256" key="5">
    <source>
        <dbReference type="ARBA" id="ARBA00007383"/>
    </source>
</evidence>
<proteinExistence type="inferred from homology"/>
<dbReference type="GO" id="GO:0003723">
    <property type="term" value="F:RNA binding"/>
    <property type="evidence" value="ECO:0007669"/>
    <property type="project" value="InterPro"/>
</dbReference>
<keyword evidence="13" id="KW-0464">Manganese</keyword>
<dbReference type="GO" id="GO:0046872">
    <property type="term" value="F:metal ion binding"/>
    <property type="evidence" value="ECO:0007669"/>
    <property type="project" value="UniProtKB-KW"/>
</dbReference>
<name>A0A6C0LZP4_9ZZZZ</name>
<keyword evidence="11" id="KW-0255">Endonuclease</keyword>
<evidence type="ECO:0000256" key="10">
    <source>
        <dbReference type="ARBA" id="ARBA00022723"/>
    </source>
</evidence>
<feature type="domain" description="RNase H type-2" evidence="14">
    <location>
        <begin position="11"/>
        <end position="207"/>
    </location>
</feature>
<keyword evidence="9" id="KW-0540">Nuclease</keyword>
<dbReference type="NCBIfam" id="NF000595">
    <property type="entry name" value="PRK00015.1-3"/>
    <property type="match status" value="1"/>
</dbReference>
<protein>
    <recommendedName>
        <fullName evidence="7">Ribonuclease HII</fullName>
        <ecNumber evidence="6">3.1.26.4</ecNumber>
    </recommendedName>
</protein>
<evidence type="ECO:0000256" key="2">
    <source>
        <dbReference type="ARBA" id="ARBA00001936"/>
    </source>
</evidence>
<dbReference type="InterPro" id="IPR036397">
    <property type="entry name" value="RNaseH_sf"/>
</dbReference>
<organism evidence="15">
    <name type="scientific">viral metagenome</name>
    <dbReference type="NCBI Taxonomy" id="1070528"/>
    <lineage>
        <taxon>unclassified sequences</taxon>
        <taxon>metagenomes</taxon>
        <taxon>organismal metagenomes</taxon>
    </lineage>
</organism>